<dbReference type="EMBL" id="MGAI01000009">
    <property type="protein sequence ID" value="OGK45393.1"/>
    <property type="molecule type" value="Genomic_DNA"/>
</dbReference>
<accession>A0A1F7IPV9</accession>
<dbReference type="Proteomes" id="UP000178040">
    <property type="component" value="Unassembled WGS sequence"/>
</dbReference>
<evidence type="ECO:0000313" key="1">
    <source>
        <dbReference type="EMBL" id="OGK45393.1"/>
    </source>
</evidence>
<evidence type="ECO:0000313" key="2">
    <source>
        <dbReference type="Proteomes" id="UP000178040"/>
    </source>
</evidence>
<dbReference type="AlphaFoldDB" id="A0A1F7IPV9"/>
<comment type="caution">
    <text evidence="1">The sequence shown here is derived from an EMBL/GenBank/DDBJ whole genome shotgun (WGS) entry which is preliminary data.</text>
</comment>
<name>A0A1F7IPV9_9BACT</name>
<proteinExistence type="predicted"/>
<organism evidence="1 2">
    <name type="scientific">Candidatus Roizmanbacteria bacterium RIFCSPLOWO2_01_FULL_37_16</name>
    <dbReference type="NCBI Taxonomy" id="1802058"/>
    <lineage>
        <taxon>Bacteria</taxon>
        <taxon>Candidatus Roizmaniibacteriota</taxon>
    </lineage>
</organism>
<dbReference type="Pfam" id="PF13189">
    <property type="entry name" value="Cytidylate_kin2"/>
    <property type="match status" value="1"/>
</dbReference>
<protein>
    <recommendedName>
        <fullName evidence="3">Cytidylate kinase</fullName>
    </recommendedName>
</protein>
<evidence type="ECO:0008006" key="3">
    <source>
        <dbReference type="Google" id="ProtNLM"/>
    </source>
</evidence>
<dbReference type="Gene3D" id="3.40.50.300">
    <property type="entry name" value="P-loop containing nucleotide triphosphate hydrolases"/>
    <property type="match status" value="1"/>
</dbReference>
<dbReference type="InterPro" id="IPR027417">
    <property type="entry name" value="P-loop_NTPase"/>
</dbReference>
<reference evidence="1 2" key="1">
    <citation type="journal article" date="2016" name="Nat. Commun.">
        <title>Thousands of microbial genomes shed light on interconnected biogeochemical processes in an aquifer system.</title>
        <authorList>
            <person name="Anantharaman K."/>
            <person name="Brown C.T."/>
            <person name="Hug L.A."/>
            <person name="Sharon I."/>
            <person name="Castelle C.J."/>
            <person name="Probst A.J."/>
            <person name="Thomas B.C."/>
            <person name="Singh A."/>
            <person name="Wilkins M.J."/>
            <person name="Karaoz U."/>
            <person name="Brodie E.L."/>
            <person name="Williams K.H."/>
            <person name="Hubbard S.S."/>
            <person name="Banfield J.F."/>
        </authorList>
    </citation>
    <scope>NUCLEOTIDE SEQUENCE [LARGE SCALE GENOMIC DNA]</scope>
</reference>
<gene>
    <name evidence="1" type="ORF">A3B40_02725</name>
</gene>
<sequence length="225" mass="26315">MRRFIALINKNIFGDFLLGKKGFIRVRKILPLITISREMGSGGRPIAYLVEKKLGPPWKVYHREIIDEIAKQTHLEKKLIKEIDENKIPMIDELIGDFFGKRYVSLSTYYKHLVKILSTIGHRGYAIFVGRGAHNLFPQALKVRIICEMSQRIKWEMEFEHLTKTQAMNRIEDSDTKRYEFEKAVYSHDIRKAHHYDLVIRTGPSLSIEDAADLIVIMAKRRFTI</sequence>